<dbReference type="Proteomes" id="UP000593573">
    <property type="component" value="Unassembled WGS sequence"/>
</dbReference>
<dbReference type="AlphaFoldDB" id="A0A7J8VM33"/>
<organism evidence="1 2">
    <name type="scientific">Gossypium klotzschianum</name>
    <dbReference type="NCBI Taxonomy" id="34286"/>
    <lineage>
        <taxon>Eukaryota</taxon>
        <taxon>Viridiplantae</taxon>
        <taxon>Streptophyta</taxon>
        <taxon>Embryophyta</taxon>
        <taxon>Tracheophyta</taxon>
        <taxon>Spermatophyta</taxon>
        <taxon>Magnoliopsida</taxon>
        <taxon>eudicotyledons</taxon>
        <taxon>Gunneridae</taxon>
        <taxon>Pentapetalae</taxon>
        <taxon>rosids</taxon>
        <taxon>malvids</taxon>
        <taxon>Malvales</taxon>
        <taxon>Malvaceae</taxon>
        <taxon>Malvoideae</taxon>
        <taxon>Gossypium</taxon>
    </lineage>
</organism>
<evidence type="ECO:0000313" key="1">
    <source>
        <dbReference type="EMBL" id="MBA0663855.1"/>
    </source>
</evidence>
<feature type="non-terminal residue" evidence="1">
    <location>
        <position position="1"/>
    </location>
</feature>
<dbReference type="OrthoDB" id="1001009at2759"/>
<name>A0A7J8VM33_9ROSI</name>
<comment type="caution">
    <text evidence="1">The sequence shown here is derived from an EMBL/GenBank/DDBJ whole genome shotgun (WGS) entry which is preliminary data.</text>
</comment>
<dbReference type="EMBL" id="JABFAB010000011">
    <property type="protein sequence ID" value="MBA0663855.1"/>
    <property type="molecule type" value="Genomic_DNA"/>
</dbReference>
<proteinExistence type="predicted"/>
<protein>
    <recommendedName>
        <fullName evidence="3">DUF4283 domain-containing protein</fullName>
    </recommendedName>
</protein>
<sequence>IEEELANLNLIDDEEDAFHEEATVVDQNYQFSLVRRCLTDSVVHFPSLRNTMANLWHPIWGICLMVETMAKQFGDVFGQFLEYDTSISTMGIKKVMRIRIRLDVTIPLKRKKNIQIGKDWTVYACFQYDKLSLFCFIYGKLDRGIFHCVQWCDGGMQL</sequence>
<evidence type="ECO:0008006" key="3">
    <source>
        <dbReference type="Google" id="ProtNLM"/>
    </source>
</evidence>
<keyword evidence="2" id="KW-1185">Reference proteome</keyword>
<reference evidence="1 2" key="1">
    <citation type="journal article" date="2019" name="Genome Biol. Evol.">
        <title>Insights into the evolution of the New World diploid cottons (Gossypium, subgenus Houzingenia) based on genome sequencing.</title>
        <authorList>
            <person name="Grover C.E."/>
            <person name="Arick M.A. 2nd"/>
            <person name="Thrash A."/>
            <person name="Conover J.L."/>
            <person name="Sanders W.S."/>
            <person name="Peterson D.G."/>
            <person name="Frelichowski J.E."/>
            <person name="Scheffler J.A."/>
            <person name="Scheffler B.E."/>
            <person name="Wendel J.F."/>
        </authorList>
    </citation>
    <scope>NUCLEOTIDE SEQUENCE [LARGE SCALE GENOMIC DNA]</scope>
    <source>
        <strain evidence="1">57</strain>
        <tissue evidence="1">Leaf</tissue>
    </source>
</reference>
<accession>A0A7J8VM33</accession>
<gene>
    <name evidence="1" type="ORF">Goklo_003938</name>
</gene>
<evidence type="ECO:0000313" key="2">
    <source>
        <dbReference type="Proteomes" id="UP000593573"/>
    </source>
</evidence>